<evidence type="ECO:0000259" key="5">
    <source>
        <dbReference type="SMART" id="SM00228"/>
    </source>
</evidence>
<accession>A0A1G2EK35</accession>
<dbReference type="InterPro" id="IPR009003">
    <property type="entry name" value="Peptidase_S1_PA"/>
</dbReference>
<dbReference type="Pfam" id="PF13180">
    <property type="entry name" value="PDZ_2"/>
    <property type="match status" value="1"/>
</dbReference>
<keyword evidence="4" id="KW-0472">Membrane</keyword>
<dbReference type="InterPro" id="IPR051201">
    <property type="entry name" value="Chloro_Bact_Ser_Proteases"/>
</dbReference>
<proteinExistence type="inferred from homology"/>
<feature type="domain" description="PDZ" evidence="5">
    <location>
        <begin position="335"/>
        <end position="424"/>
    </location>
</feature>
<dbReference type="SUPFAM" id="SSF50494">
    <property type="entry name" value="Trypsin-like serine proteases"/>
    <property type="match status" value="1"/>
</dbReference>
<keyword evidence="2" id="KW-0645">Protease</keyword>
<name>A0A1G2EK35_9BACT</name>
<evidence type="ECO:0000256" key="4">
    <source>
        <dbReference type="SAM" id="Phobius"/>
    </source>
</evidence>
<dbReference type="GO" id="GO:0006508">
    <property type="term" value="P:proteolysis"/>
    <property type="evidence" value="ECO:0007669"/>
    <property type="project" value="UniProtKB-KW"/>
</dbReference>
<dbReference type="EMBL" id="MHMJ01000006">
    <property type="protein sequence ID" value="OGZ26144.1"/>
    <property type="molecule type" value="Genomic_DNA"/>
</dbReference>
<dbReference type="SUPFAM" id="SSF50156">
    <property type="entry name" value="PDZ domain-like"/>
    <property type="match status" value="1"/>
</dbReference>
<keyword evidence="4" id="KW-0812">Transmembrane</keyword>
<dbReference type="AlphaFoldDB" id="A0A1G2EK35"/>
<dbReference type="PRINTS" id="PR00834">
    <property type="entry name" value="PROTEASES2C"/>
</dbReference>
<gene>
    <name evidence="6" type="ORF">A2W71_01335</name>
</gene>
<evidence type="ECO:0000313" key="7">
    <source>
        <dbReference type="Proteomes" id="UP000176216"/>
    </source>
</evidence>
<comment type="caution">
    <text evidence="6">The sequence shown here is derived from an EMBL/GenBank/DDBJ whole genome shotgun (WGS) entry which is preliminary data.</text>
</comment>
<keyword evidence="3" id="KW-0378">Hydrolase</keyword>
<dbReference type="InterPro" id="IPR001478">
    <property type="entry name" value="PDZ"/>
</dbReference>
<feature type="transmembrane region" description="Helical" evidence="4">
    <location>
        <begin position="28"/>
        <end position="56"/>
    </location>
</feature>
<evidence type="ECO:0000313" key="6">
    <source>
        <dbReference type="EMBL" id="OGZ26144.1"/>
    </source>
</evidence>
<dbReference type="InterPro" id="IPR001940">
    <property type="entry name" value="Peptidase_S1C"/>
</dbReference>
<reference evidence="6 7" key="1">
    <citation type="journal article" date="2016" name="Nat. Commun.">
        <title>Thousands of microbial genomes shed light on interconnected biogeochemical processes in an aquifer system.</title>
        <authorList>
            <person name="Anantharaman K."/>
            <person name="Brown C.T."/>
            <person name="Hug L.A."/>
            <person name="Sharon I."/>
            <person name="Castelle C.J."/>
            <person name="Probst A.J."/>
            <person name="Thomas B.C."/>
            <person name="Singh A."/>
            <person name="Wilkins M.J."/>
            <person name="Karaoz U."/>
            <person name="Brodie E.L."/>
            <person name="Williams K.H."/>
            <person name="Hubbard S.S."/>
            <person name="Banfield J.F."/>
        </authorList>
    </citation>
    <scope>NUCLEOTIDE SEQUENCE [LARGE SCALE GENOMIC DNA]</scope>
</reference>
<dbReference type="Gene3D" id="2.40.10.10">
    <property type="entry name" value="Trypsin-like serine proteases"/>
    <property type="match status" value="2"/>
</dbReference>
<sequence>MSLYELPKINIPKIKISMPKMSESGKEAFGRVVLIILISAVFGFSAGAGGGILAYFQIEKYLGSLNSTDSANQEPAQVYIPETSQENAVIAAVKNVSPAVVSVIVSKDMPIFEQYYYNPFGDLGPQFQIPQYRQNGTEKKEIGGGTGFIISKDGLVLTNKHVALDKEAEYTILTNDGKRYPAKILALDPVQDLAVLKIDKEKVLDGDGGFTLDYFPIVQFGDSDNLQNGQTVIAIGNALGEFRNTVSVGVISGLGRTITASAGQNFSEILEDIIQTDAAINQGNSGGPLLNLKGEVIGINTAMASGAQSISFAIPINKAKKDVEQIKNLGKIVYPFLGVRYVLINENIKKEKNLSVDYGVLIANGSAGEPAITAGSAADKAGIKEGDIILEFSGERIAIDNSLAKIIIKYNPGDRVSLKILRSGKELSVDATLGERTE</sequence>
<dbReference type="GO" id="GO:0004252">
    <property type="term" value="F:serine-type endopeptidase activity"/>
    <property type="evidence" value="ECO:0007669"/>
    <property type="project" value="InterPro"/>
</dbReference>
<dbReference type="InterPro" id="IPR043504">
    <property type="entry name" value="Peptidase_S1_PA_chymotrypsin"/>
</dbReference>
<evidence type="ECO:0000256" key="2">
    <source>
        <dbReference type="ARBA" id="ARBA00022670"/>
    </source>
</evidence>
<dbReference type="PANTHER" id="PTHR43343:SF3">
    <property type="entry name" value="PROTEASE DO-LIKE 8, CHLOROPLASTIC"/>
    <property type="match status" value="1"/>
</dbReference>
<dbReference type="InterPro" id="IPR036034">
    <property type="entry name" value="PDZ_sf"/>
</dbReference>
<protein>
    <recommendedName>
        <fullName evidence="5">PDZ domain-containing protein</fullName>
    </recommendedName>
</protein>
<evidence type="ECO:0000256" key="3">
    <source>
        <dbReference type="ARBA" id="ARBA00022801"/>
    </source>
</evidence>
<evidence type="ECO:0000256" key="1">
    <source>
        <dbReference type="ARBA" id="ARBA00010541"/>
    </source>
</evidence>
<comment type="similarity">
    <text evidence="1">Belongs to the peptidase S1C family.</text>
</comment>
<dbReference type="PANTHER" id="PTHR43343">
    <property type="entry name" value="PEPTIDASE S12"/>
    <property type="match status" value="1"/>
</dbReference>
<keyword evidence="4" id="KW-1133">Transmembrane helix</keyword>
<dbReference type="Pfam" id="PF13365">
    <property type="entry name" value="Trypsin_2"/>
    <property type="match status" value="1"/>
</dbReference>
<dbReference type="Gene3D" id="2.30.42.10">
    <property type="match status" value="1"/>
</dbReference>
<organism evidence="6 7">
    <name type="scientific">Candidatus Nealsonbacteria bacterium RIFCSPLOWO2_02_39_8</name>
    <dbReference type="NCBI Taxonomy" id="1801674"/>
    <lineage>
        <taxon>Bacteria</taxon>
        <taxon>Candidatus Nealsoniibacteriota</taxon>
    </lineage>
</organism>
<dbReference type="Proteomes" id="UP000176216">
    <property type="component" value="Unassembled WGS sequence"/>
</dbReference>
<dbReference type="SMART" id="SM00228">
    <property type="entry name" value="PDZ"/>
    <property type="match status" value="1"/>
</dbReference>